<evidence type="ECO:0000313" key="2">
    <source>
        <dbReference type="EnsemblPlants" id="cds.evm.model.ctgX23.4"/>
    </source>
</evidence>
<name>A0A803QS39_CANSA</name>
<dbReference type="OMA" id="YEVENCC"/>
<dbReference type="AlphaFoldDB" id="A0A803QS39"/>
<organism evidence="2 3">
    <name type="scientific">Cannabis sativa</name>
    <name type="common">Hemp</name>
    <name type="synonym">Marijuana</name>
    <dbReference type="NCBI Taxonomy" id="3483"/>
    <lineage>
        <taxon>Eukaryota</taxon>
        <taxon>Viridiplantae</taxon>
        <taxon>Streptophyta</taxon>
        <taxon>Embryophyta</taxon>
        <taxon>Tracheophyta</taxon>
        <taxon>Spermatophyta</taxon>
        <taxon>Magnoliopsida</taxon>
        <taxon>eudicotyledons</taxon>
        <taxon>Gunneridae</taxon>
        <taxon>Pentapetalae</taxon>
        <taxon>rosids</taxon>
        <taxon>fabids</taxon>
        <taxon>Rosales</taxon>
        <taxon>Cannabaceae</taxon>
        <taxon>Cannabis</taxon>
    </lineage>
</organism>
<sequence length="196" mass="21222">MKKKIVLESYTYLKWRDVSIEELIGGEIILIKFGTDIGISQTRPNFSPIGGAGDSVPEPIGEAVEAVFFVITTGDLVAAVAARDDKGEDEENEEESYEDGHTEEVKGEETLLVPASADEAGEGDEEDEDAEDNHRPPEGVDALVVGLGCKPCTGCDYGYGTEKGDEVEYSGYVVAHSHGRRREKKVKRVVGNGGEW</sequence>
<protein>
    <submittedName>
        <fullName evidence="2">Uncharacterized protein</fullName>
    </submittedName>
</protein>
<dbReference type="Gramene" id="evm.model.ctgX23.4">
    <property type="protein sequence ID" value="cds.evm.model.ctgX23.4"/>
    <property type="gene ID" value="evm.TU.ctgX23.4"/>
</dbReference>
<keyword evidence="3" id="KW-1185">Reference proteome</keyword>
<accession>A0A803QS39</accession>
<dbReference type="Proteomes" id="UP000596661">
    <property type="component" value="Unassembled WGS sequence"/>
</dbReference>
<reference evidence="2" key="1">
    <citation type="submission" date="2021-03" db="UniProtKB">
        <authorList>
            <consortium name="EnsemblPlants"/>
        </authorList>
    </citation>
    <scope>IDENTIFICATION</scope>
</reference>
<feature type="region of interest" description="Disordered" evidence="1">
    <location>
        <begin position="82"/>
        <end position="140"/>
    </location>
</feature>
<dbReference type="EnsemblPlants" id="evm.model.ctgX23.4">
    <property type="protein sequence ID" value="cds.evm.model.ctgX23.4"/>
    <property type="gene ID" value="evm.TU.ctgX23.4"/>
</dbReference>
<evidence type="ECO:0000313" key="3">
    <source>
        <dbReference type="Proteomes" id="UP000596661"/>
    </source>
</evidence>
<feature type="compositionally biased region" description="Basic and acidic residues" evidence="1">
    <location>
        <begin position="98"/>
        <end position="109"/>
    </location>
</feature>
<feature type="compositionally biased region" description="Acidic residues" evidence="1">
    <location>
        <begin position="87"/>
        <end position="97"/>
    </location>
</feature>
<evidence type="ECO:0000256" key="1">
    <source>
        <dbReference type="SAM" id="MobiDB-lite"/>
    </source>
</evidence>
<feature type="compositionally biased region" description="Acidic residues" evidence="1">
    <location>
        <begin position="119"/>
        <end position="131"/>
    </location>
</feature>
<proteinExistence type="predicted"/>